<evidence type="ECO:0000259" key="8">
    <source>
        <dbReference type="PROSITE" id="PS50112"/>
    </source>
</evidence>
<dbReference type="InterPro" id="IPR000014">
    <property type="entry name" value="PAS"/>
</dbReference>
<feature type="compositionally biased region" description="Pro residues" evidence="6">
    <location>
        <begin position="143"/>
        <end position="153"/>
    </location>
</feature>
<keyword evidence="3" id="KW-0597">Phosphoprotein</keyword>
<evidence type="ECO:0000259" key="7">
    <source>
        <dbReference type="PROSITE" id="PS50109"/>
    </source>
</evidence>
<dbReference type="InterPro" id="IPR003594">
    <property type="entry name" value="HATPase_dom"/>
</dbReference>
<dbReference type="RefSeq" id="WP_377815554.1">
    <property type="nucleotide sequence ID" value="NZ_JBHSLU010000007.1"/>
</dbReference>
<dbReference type="SMART" id="SM00091">
    <property type="entry name" value="PAS"/>
    <property type="match status" value="2"/>
</dbReference>
<protein>
    <recommendedName>
        <fullName evidence="2">histidine kinase</fullName>
        <ecNumber evidence="2">2.7.13.3</ecNumber>
    </recommendedName>
</protein>
<feature type="domain" description="Histidine kinase" evidence="7">
    <location>
        <begin position="799"/>
        <end position="1018"/>
    </location>
</feature>
<evidence type="ECO:0000256" key="1">
    <source>
        <dbReference type="ARBA" id="ARBA00000085"/>
    </source>
</evidence>
<dbReference type="Proteomes" id="UP001596060">
    <property type="component" value="Unassembled WGS sequence"/>
</dbReference>
<dbReference type="PANTHER" id="PTHR43047">
    <property type="entry name" value="TWO-COMPONENT HISTIDINE PROTEIN KINASE"/>
    <property type="match status" value="1"/>
</dbReference>
<name>A0ABW0NVZ7_9HYPH</name>
<keyword evidence="9" id="KW-0547">Nucleotide-binding</keyword>
<dbReference type="InterPro" id="IPR004358">
    <property type="entry name" value="Sig_transdc_His_kin-like_C"/>
</dbReference>
<evidence type="ECO:0000256" key="5">
    <source>
        <dbReference type="ARBA" id="ARBA00022777"/>
    </source>
</evidence>
<dbReference type="CDD" id="cd00082">
    <property type="entry name" value="HisKA"/>
    <property type="match status" value="1"/>
</dbReference>
<dbReference type="PROSITE" id="PS50109">
    <property type="entry name" value="HIS_KIN"/>
    <property type="match status" value="1"/>
</dbReference>
<dbReference type="Pfam" id="PF00512">
    <property type="entry name" value="HisKA"/>
    <property type="match status" value="1"/>
</dbReference>
<dbReference type="SMART" id="SM00387">
    <property type="entry name" value="HATPase_c"/>
    <property type="match status" value="1"/>
</dbReference>
<sequence length="1022" mass="106784">MSEAGRDWAGLGATAAADGSLVAFAADGALLLWDREADRPGHANAAAQALLATSGNLPAATRQRLALLAGGLASRQGVRLERLRLTSGFAATLVTCGCKLLDGDASGPVLALAIQASELRRLGITPPPPAAPVQQPAPRAAAEPPPVAGAAPPAPARAIRFLWQSDGEGRITSLSPHLADLAGPDAVSRFTGRLWSDLIGETIADRTGELLARLAGGTTWSGHEILWRTGPDNGVRVELSGVPVLDAARQVTGFRGFGLARPGANEAFPASSAPEPASADVSKAASPEETLTEAAAGPAAEVRQEPVDTPPDHAVASPLVEPDPVEALDAAVVAPAEAMAEAEGVSAAPETLDETIAEEIQPATEDEADPADLAAFSDPHDDANATPPSAEPGATAEAGAESEPEPAPAPAAAPGNIVPLRNGHLTPVRPIIEPSKTHLSSAERNAFREIAKALGARMAGDDEPAAPRLPPAAPLRLKDKDAAEAEARTEPAAAVPEERSENGSAAKPRRTNSHADLLDKLPIAVLVNRDDTPLYANRTMLDLLDYADLDDLASGGGVSRLIKDAARTDGGAMTLLDRLGHLVKVDAVLSSVSWQGEAATLMAFRHPSGGGEVPVLTPEEAEEAELAAEFAAEEAESAARVEALRLDAGVRDARIAELVAMLDTATDGVVTVDERGRILSLNKTAEALFGYDQREVTGELFTLLFAGESHAPALDYLEGLKGGGVASVMNDGREVVGRVRQGGKIPLFMTMGQIAEGSERRFCAVLRDITAWKKTEGELVEARKAAEKASAQKSDVLAKISHEIRTPLNAIIGFAEVMAEERFGPIGNERYKEYLRDIHQSGGYVISLVNDLLDLAKIEAGKLDLDFVSVNLNEIALSAVSLLQPEAQRGRVVLRSGLSPKLPPVVADQRSIRQIVINLLSNAVKFTDAGGQVIISTALGDQGEAILRVRDTGIGMDDKEIELALEPFRQVPTTRRAGGTGLGLPLTKALVEANRAAMSITSVKKEGTLVEITFPPQRVLAG</sequence>
<evidence type="ECO:0000313" key="10">
    <source>
        <dbReference type="Proteomes" id="UP001596060"/>
    </source>
</evidence>
<evidence type="ECO:0000256" key="2">
    <source>
        <dbReference type="ARBA" id="ARBA00012438"/>
    </source>
</evidence>
<dbReference type="PANTHER" id="PTHR43047:SF72">
    <property type="entry name" value="OSMOSENSING HISTIDINE PROTEIN KINASE SLN1"/>
    <property type="match status" value="1"/>
</dbReference>
<evidence type="ECO:0000256" key="3">
    <source>
        <dbReference type="ARBA" id="ARBA00022553"/>
    </source>
</evidence>
<accession>A0ABW0NVZ7</accession>
<dbReference type="InterPro" id="IPR036890">
    <property type="entry name" value="HATPase_C_sf"/>
</dbReference>
<keyword evidence="10" id="KW-1185">Reference proteome</keyword>
<dbReference type="SUPFAM" id="SSF55874">
    <property type="entry name" value="ATPase domain of HSP90 chaperone/DNA topoisomerase II/histidine kinase"/>
    <property type="match status" value="1"/>
</dbReference>
<dbReference type="PRINTS" id="PR00344">
    <property type="entry name" value="BCTRLSENSOR"/>
</dbReference>
<dbReference type="Pfam" id="PF02518">
    <property type="entry name" value="HATPase_c"/>
    <property type="match status" value="1"/>
</dbReference>
<dbReference type="PROSITE" id="PS50112">
    <property type="entry name" value="PAS"/>
    <property type="match status" value="1"/>
</dbReference>
<dbReference type="SMART" id="SM00388">
    <property type="entry name" value="HisKA"/>
    <property type="match status" value="1"/>
</dbReference>
<feature type="region of interest" description="Disordered" evidence="6">
    <location>
        <begin position="372"/>
        <end position="421"/>
    </location>
</feature>
<dbReference type="InterPro" id="IPR013767">
    <property type="entry name" value="PAS_fold"/>
</dbReference>
<dbReference type="NCBIfam" id="TIGR00229">
    <property type="entry name" value="sensory_box"/>
    <property type="match status" value="1"/>
</dbReference>
<dbReference type="Pfam" id="PF00989">
    <property type="entry name" value="PAS"/>
    <property type="match status" value="1"/>
</dbReference>
<dbReference type="EMBL" id="JBHSLU010000007">
    <property type="protein sequence ID" value="MFC5504539.1"/>
    <property type="molecule type" value="Genomic_DNA"/>
</dbReference>
<dbReference type="SUPFAM" id="SSF55785">
    <property type="entry name" value="PYP-like sensor domain (PAS domain)"/>
    <property type="match status" value="2"/>
</dbReference>
<feature type="region of interest" description="Disordered" evidence="6">
    <location>
        <begin position="481"/>
        <end position="513"/>
    </location>
</feature>
<keyword evidence="9" id="KW-0067">ATP-binding</keyword>
<feature type="compositionally biased region" description="Low complexity" evidence="6">
    <location>
        <begin position="385"/>
        <end position="401"/>
    </location>
</feature>
<dbReference type="EC" id="2.7.13.3" evidence="2"/>
<dbReference type="Gene3D" id="3.30.450.20">
    <property type="entry name" value="PAS domain"/>
    <property type="match status" value="2"/>
</dbReference>
<feature type="region of interest" description="Disordered" evidence="6">
    <location>
        <begin position="267"/>
        <end position="322"/>
    </location>
</feature>
<reference evidence="10" key="1">
    <citation type="journal article" date="2019" name="Int. J. Syst. Evol. Microbiol.">
        <title>The Global Catalogue of Microorganisms (GCM) 10K type strain sequencing project: providing services to taxonomists for standard genome sequencing and annotation.</title>
        <authorList>
            <consortium name="The Broad Institute Genomics Platform"/>
            <consortium name="The Broad Institute Genome Sequencing Center for Infectious Disease"/>
            <person name="Wu L."/>
            <person name="Ma J."/>
        </authorList>
    </citation>
    <scope>NUCLEOTIDE SEQUENCE [LARGE SCALE GENOMIC DNA]</scope>
    <source>
        <strain evidence="10">CCUG 43117</strain>
    </source>
</reference>
<evidence type="ECO:0000313" key="9">
    <source>
        <dbReference type="EMBL" id="MFC5504539.1"/>
    </source>
</evidence>
<organism evidence="9 10">
    <name type="scientific">Bosea massiliensis</name>
    <dbReference type="NCBI Taxonomy" id="151419"/>
    <lineage>
        <taxon>Bacteria</taxon>
        <taxon>Pseudomonadati</taxon>
        <taxon>Pseudomonadota</taxon>
        <taxon>Alphaproteobacteria</taxon>
        <taxon>Hyphomicrobiales</taxon>
        <taxon>Boseaceae</taxon>
        <taxon>Bosea</taxon>
    </lineage>
</organism>
<keyword evidence="5" id="KW-0418">Kinase</keyword>
<dbReference type="GO" id="GO:0005524">
    <property type="term" value="F:ATP binding"/>
    <property type="evidence" value="ECO:0007669"/>
    <property type="project" value="UniProtKB-KW"/>
</dbReference>
<proteinExistence type="predicted"/>
<dbReference type="InterPro" id="IPR003661">
    <property type="entry name" value="HisK_dim/P_dom"/>
</dbReference>
<comment type="catalytic activity">
    <reaction evidence="1">
        <text>ATP + protein L-histidine = ADP + protein N-phospho-L-histidine.</text>
        <dbReference type="EC" id="2.7.13.3"/>
    </reaction>
</comment>
<feature type="compositionally biased region" description="Low complexity" evidence="6">
    <location>
        <begin position="132"/>
        <end position="142"/>
    </location>
</feature>
<feature type="region of interest" description="Disordered" evidence="6">
    <location>
        <begin position="123"/>
        <end position="153"/>
    </location>
</feature>
<dbReference type="Gene3D" id="3.30.565.10">
    <property type="entry name" value="Histidine kinase-like ATPase, C-terminal domain"/>
    <property type="match status" value="1"/>
</dbReference>
<dbReference type="InterPro" id="IPR036097">
    <property type="entry name" value="HisK_dim/P_sf"/>
</dbReference>
<dbReference type="Gene3D" id="1.10.287.130">
    <property type="match status" value="1"/>
</dbReference>
<dbReference type="InterPro" id="IPR035965">
    <property type="entry name" value="PAS-like_dom_sf"/>
</dbReference>
<dbReference type="SUPFAM" id="SSF47384">
    <property type="entry name" value="Homodimeric domain of signal transducing histidine kinase"/>
    <property type="match status" value="1"/>
</dbReference>
<feature type="compositionally biased region" description="Low complexity" evidence="6">
    <location>
        <begin position="267"/>
        <end position="279"/>
    </location>
</feature>
<dbReference type="CDD" id="cd00130">
    <property type="entry name" value="PAS"/>
    <property type="match status" value="1"/>
</dbReference>
<comment type="caution">
    <text evidence="9">The sequence shown here is derived from an EMBL/GenBank/DDBJ whole genome shotgun (WGS) entry which is preliminary data.</text>
</comment>
<gene>
    <name evidence="9" type="ORF">ACFPN9_04625</name>
</gene>
<dbReference type="InterPro" id="IPR005467">
    <property type="entry name" value="His_kinase_dom"/>
</dbReference>
<evidence type="ECO:0000256" key="6">
    <source>
        <dbReference type="SAM" id="MobiDB-lite"/>
    </source>
</evidence>
<keyword evidence="4" id="KW-0808">Transferase</keyword>
<evidence type="ECO:0000256" key="4">
    <source>
        <dbReference type="ARBA" id="ARBA00022679"/>
    </source>
</evidence>
<feature type="domain" description="PAS" evidence="8">
    <location>
        <begin position="654"/>
        <end position="699"/>
    </location>
</feature>